<proteinExistence type="predicted"/>
<sequence>MASDQQLTSCLEDIHFGRAEVVVAGASPSQSDVLVKQNYQDAIIPLEVCLTEDLVKTLFPSTRKKILSVASLSPTEACVQKCVTNGTMPGYQDGLSLNMLASVSAIPSIFSPRVGNAIEESQLREWEKTKSCHNTIDCVSIEIHPQQPYNSIASKLYA</sequence>
<organism evidence="1 2">
    <name type="scientific">[Emmonsia] crescens</name>
    <dbReference type="NCBI Taxonomy" id="73230"/>
    <lineage>
        <taxon>Eukaryota</taxon>
        <taxon>Fungi</taxon>
        <taxon>Dikarya</taxon>
        <taxon>Ascomycota</taxon>
        <taxon>Pezizomycotina</taxon>
        <taxon>Eurotiomycetes</taxon>
        <taxon>Eurotiomycetidae</taxon>
        <taxon>Onygenales</taxon>
        <taxon>Ajellomycetaceae</taxon>
        <taxon>Emergomyces</taxon>
    </lineage>
</organism>
<evidence type="ECO:0000313" key="2">
    <source>
        <dbReference type="Proteomes" id="UP000034164"/>
    </source>
</evidence>
<dbReference type="VEuPathDB" id="FungiDB:EMCG_08127"/>
<accession>A0A0G2I6N3</accession>
<comment type="caution">
    <text evidence="1">The sequence shown here is derived from an EMBL/GenBank/DDBJ whole genome shotgun (WGS) entry which is preliminary data.</text>
</comment>
<protein>
    <submittedName>
        <fullName evidence="1">Uncharacterized protein</fullName>
    </submittedName>
</protein>
<dbReference type="AlphaFoldDB" id="A0A0G2I6N3"/>
<gene>
    <name evidence="1" type="ORF">EMCG_08127</name>
</gene>
<dbReference type="Proteomes" id="UP000034164">
    <property type="component" value="Unassembled WGS sequence"/>
</dbReference>
<dbReference type="OrthoDB" id="4425826at2759"/>
<evidence type="ECO:0000313" key="1">
    <source>
        <dbReference type="EMBL" id="KKZ66138.1"/>
    </source>
</evidence>
<name>A0A0G2I6N3_9EURO</name>
<dbReference type="EMBL" id="LCZI01000522">
    <property type="protein sequence ID" value="KKZ66138.1"/>
    <property type="molecule type" value="Genomic_DNA"/>
</dbReference>
<reference evidence="2" key="1">
    <citation type="journal article" date="2015" name="PLoS Genet.">
        <title>The dynamic genome and transcriptome of the human fungal pathogen Blastomyces and close relative Emmonsia.</title>
        <authorList>
            <person name="Munoz J.F."/>
            <person name="Gauthier G.M."/>
            <person name="Desjardins C.A."/>
            <person name="Gallo J.E."/>
            <person name="Holder J."/>
            <person name="Sullivan T.D."/>
            <person name="Marty A.J."/>
            <person name="Carmen J.C."/>
            <person name="Chen Z."/>
            <person name="Ding L."/>
            <person name="Gujja S."/>
            <person name="Magrini V."/>
            <person name="Misas E."/>
            <person name="Mitreva M."/>
            <person name="Priest M."/>
            <person name="Saif S."/>
            <person name="Whiston E.A."/>
            <person name="Young S."/>
            <person name="Zeng Q."/>
            <person name="Goldman W.E."/>
            <person name="Mardis E.R."/>
            <person name="Taylor J.W."/>
            <person name="McEwen J.G."/>
            <person name="Clay O.K."/>
            <person name="Klein B.S."/>
            <person name="Cuomo C.A."/>
        </authorList>
    </citation>
    <scope>NUCLEOTIDE SEQUENCE [LARGE SCALE GENOMIC DNA]</scope>
    <source>
        <strain evidence="2">UAMH 3008</strain>
    </source>
</reference>